<evidence type="ECO:0000313" key="17">
    <source>
        <dbReference type="EMBL" id="NCD72409.1"/>
    </source>
</evidence>
<evidence type="ECO:0000256" key="13">
    <source>
        <dbReference type="ARBA" id="ARBA00023237"/>
    </source>
</evidence>
<evidence type="ECO:0000256" key="12">
    <source>
        <dbReference type="ARBA" id="ARBA00023139"/>
    </source>
</evidence>
<keyword evidence="4" id="KW-1134">Transmembrane beta strand</keyword>
<keyword evidence="13" id="KW-0998">Cell outer membrane</keyword>
<evidence type="ECO:0000259" key="15">
    <source>
        <dbReference type="Pfam" id="PF02563"/>
    </source>
</evidence>
<evidence type="ECO:0000256" key="14">
    <source>
        <dbReference type="ARBA" id="ARBA00023288"/>
    </source>
</evidence>
<keyword evidence="6" id="KW-0812">Transmembrane</keyword>
<keyword evidence="12" id="KW-0564">Palmitate</keyword>
<dbReference type="AlphaFoldDB" id="A0A965ZJP6"/>
<keyword evidence="14" id="KW-0449">Lipoprotein</keyword>
<dbReference type="Gene3D" id="3.30.1950.10">
    <property type="entry name" value="wza like domain"/>
    <property type="match status" value="1"/>
</dbReference>
<dbReference type="RefSeq" id="WP_166588355.1">
    <property type="nucleotide sequence ID" value="NZ_WWEO01000045.1"/>
</dbReference>
<evidence type="ECO:0000256" key="10">
    <source>
        <dbReference type="ARBA" id="ARBA00023114"/>
    </source>
</evidence>
<dbReference type="GO" id="GO:0009279">
    <property type="term" value="C:cell outer membrane"/>
    <property type="evidence" value="ECO:0007669"/>
    <property type="project" value="UniProtKB-SubCell"/>
</dbReference>
<dbReference type="Proteomes" id="UP000638732">
    <property type="component" value="Unassembled WGS sequence"/>
</dbReference>
<dbReference type="GO" id="GO:0015288">
    <property type="term" value="F:porin activity"/>
    <property type="evidence" value="ECO:0007669"/>
    <property type="project" value="UniProtKB-KW"/>
</dbReference>
<dbReference type="Pfam" id="PF22461">
    <property type="entry name" value="SLBB_2"/>
    <property type="match status" value="1"/>
</dbReference>
<keyword evidence="18" id="KW-1185">Reference proteome</keyword>
<dbReference type="Gene3D" id="3.10.560.10">
    <property type="entry name" value="Outer membrane lipoprotein wza domain like"/>
    <property type="match status" value="1"/>
</dbReference>
<comment type="caution">
    <text evidence="17">The sequence shown here is derived from an EMBL/GenBank/DDBJ whole genome shotgun (WGS) entry which is preliminary data.</text>
</comment>
<evidence type="ECO:0000256" key="11">
    <source>
        <dbReference type="ARBA" id="ARBA00023136"/>
    </source>
</evidence>
<reference evidence="17" key="1">
    <citation type="submission" date="2020-01" db="EMBL/GenBank/DDBJ databases">
        <authorList>
            <person name="Seo Y.L."/>
        </authorList>
    </citation>
    <scope>NUCLEOTIDE SEQUENCE</scope>
    <source>
        <strain evidence="17">R11</strain>
    </source>
</reference>
<feature type="domain" description="SLBB" evidence="16">
    <location>
        <begin position="123"/>
        <end position="203"/>
    </location>
</feature>
<evidence type="ECO:0000256" key="9">
    <source>
        <dbReference type="ARBA" id="ARBA00023065"/>
    </source>
</evidence>
<accession>A0A965ZJP6</accession>
<protein>
    <recommendedName>
        <fullName evidence="19">Polysaccharide export outer membrane protein</fullName>
    </recommendedName>
</protein>
<evidence type="ECO:0000256" key="2">
    <source>
        <dbReference type="ARBA" id="ARBA00009450"/>
    </source>
</evidence>
<dbReference type="InterPro" id="IPR054765">
    <property type="entry name" value="SLBB_dom"/>
</dbReference>
<keyword evidence="11" id="KW-0472">Membrane</keyword>
<evidence type="ECO:0000256" key="3">
    <source>
        <dbReference type="ARBA" id="ARBA00022448"/>
    </source>
</evidence>
<evidence type="ECO:0000256" key="4">
    <source>
        <dbReference type="ARBA" id="ARBA00022452"/>
    </source>
</evidence>
<keyword evidence="8" id="KW-0625">Polysaccharide transport</keyword>
<evidence type="ECO:0000256" key="7">
    <source>
        <dbReference type="ARBA" id="ARBA00022729"/>
    </source>
</evidence>
<dbReference type="InterPro" id="IPR049712">
    <property type="entry name" value="Poly_export"/>
</dbReference>
<evidence type="ECO:0000313" key="18">
    <source>
        <dbReference type="Proteomes" id="UP000638732"/>
    </source>
</evidence>
<dbReference type="InterPro" id="IPR003715">
    <property type="entry name" value="Poly_export_N"/>
</dbReference>
<evidence type="ECO:0000256" key="8">
    <source>
        <dbReference type="ARBA" id="ARBA00023047"/>
    </source>
</evidence>
<keyword evidence="10" id="KW-0626">Porin</keyword>
<evidence type="ECO:0008006" key="19">
    <source>
        <dbReference type="Google" id="ProtNLM"/>
    </source>
</evidence>
<comment type="subcellular location">
    <subcellularLocation>
        <location evidence="1">Cell outer membrane</location>
        <topology evidence="1">Multi-pass membrane protein</topology>
    </subcellularLocation>
</comment>
<organism evidence="17 18">
    <name type="scientific">Mucilaginibacter agri</name>
    <dbReference type="NCBI Taxonomy" id="2695265"/>
    <lineage>
        <taxon>Bacteria</taxon>
        <taxon>Pseudomonadati</taxon>
        <taxon>Bacteroidota</taxon>
        <taxon>Sphingobacteriia</taxon>
        <taxon>Sphingobacteriales</taxon>
        <taxon>Sphingobacteriaceae</taxon>
        <taxon>Mucilaginibacter</taxon>
    </lineage>
</organism>
<sequence length="240" mass="26288">MKYFQDLPDTAKVASIGASKFLDPVIEPDDILAINVNTTETEAGMIINARNGVNLSAGVNNQTGASGAGVGYLVDKNGDVEVPVLGKLHLAGLTITQSKDKVREAASKSFKNPIVDVRFSNFKVTVIGEVNHPASYVIPNERVSLLDAIGYAGDMTVYGKRNNVLLMRRTADGKNLAMRLDITKKETINSPYFYLKQNDVIYVEPRRNRQTHDTENNVLKYITVAATVITALTLLNRYGL</sequence>
<dbReference type="PANTHER" id="PTHR33619">
    <property type="entry name" value="POLYSACCHARIDE EXPORT PROTEIN GFCE-RELATED"/>
    <property type="match status" value="1"/>
</dbReference>
<dbReference type="EMBL" id="WWEO01000045">
    <property type="protein sequence ID" value="NCD72409.1"/>
    <property type="molecule type" value="Genomic_DNA"/>
</dbReference>
<gene>
    <name evidence="17" type="ORF">GSY63_23795</name>
</gene>
<evidence type="ECO:0000256" key="6">
    <source>
        <dbReference type="ARBA" id="ARBA00022692"/>
    </source>
</evidence>
<dbReference type="GO" id="GO:0046930">
    <property type="term" value="C:pore complex"/>
    <property type="evidence" value="ECO:0007669"/>
    <property type="project" value="UniProtKB-KW"/>
</dbReference>
<dbReference type="PANTHER" id="PTHR33619:SF3">
    <property type="entry name" value="POLYSACCHARIDE EXPORT PROTEIN GFCE-RELATED"/>
    <property type="match status" value="1"/>
</dbReference>
<dbReference type="Pfam" id="PF02563">
    <property type="entry name" value="Poly_export"/>
    <property type="match status" value="1"/>
</dbReference>
<keyword evidence="9" id="KW-0406">Ion transport</keyword>
<comment type="similarity">
    <text evidence="2">Belongs to the BexD/CtrA/VexA family.</text>
</comment>
<evidence type="ECO:0000256" key="1">
    <source>
        <dbReference type="ARBA" id="ARBA00004571"/>
    </source>
</evidence>
<keyword evidence="7" id="KW-0732">Signal</keyword>
<evidence type="ECO:0000259" key="16">
    <source>
        <dbReference type="Pfam" id="PF22461"/>
    </source>
</evidence>
<name>A0A965ZJP6_9SPHI</name>
<proteinExistence type="inferred from homology"/>
<dbReference type="GO" id="GO:0015159">
    <property type="term" value="F:polysaccharide transmembrane transporter activity"/>
    <property type="evidence" value="ECO:0007669"/>
    <property type="project" value="InterPro"/>
</dbReference>
<feature type="domain" description="Polysaccharide export protein N-terminal" evidence="15">
    <location>
        <begin position="25"/>
        <end position="119"/>
    </location>
</feature>
<keyword evidence="3" id="KW-0813">Transport</keyword>
<evidence type="ECO:0000256" key="5">
    <source>
        <dbReference type="ARBA" id="ARBA00022597"/>
    </source>
</evidence>
<dbReference type="GO" id="GO:0006811">
    <property type="term" value="P:monoatomic ion transport"/>
    <property type="evidence" value="ECO:0007669"/>
    <property type="project" value="UniProtKB-KW"/>
</dbReference>
<keyword evidence="5" id="KW-0762">Sugar transport</keyword>
<reference evidence="17" key="2">
    <citation type="submission" date="2020-10" db="EMBL/GenBank/DDBJ databases">
        <title>Mucilaginibacter sp. nov., isolated from soil.</title>
        <authorList>
            <person name="Jeon C.O."/>
        </authorList>
    </citation>
    <scope>NUCLEOTIDE SEQUENCE</scope>
    <source>
        <strain evidence="17">R11</strain>
    </source>
</reference>